<reference evidence="1" key="1">
    <citation type="submission" date="2019-04" db="EMBL/GenBank/DDBJ databases">
        <title>Microbes associate with the intestines of laboratory mice.</title>
        <authorList>
            <person name="Navarre W."/>
            <person name="Wong E."/>
            <person name="Huang K."/>
            <person name="Tropini C."/>
            <person name="Ng K."/>
            <person name="Yu B."/>
        </authorList>
    </citation>
    <scope>NUCLEOTIDE SEQUENCE</scope>
    <source>
        <strain evidence="1">NM04_E33</strain>
    </source>
</reference>
<dbReference type="Proteomes" id="UP000306319">
    <property type="component" value="Unassembled WGS sequence"/>
</dbReference>
<evidence type="ECO:0000313" key="1">
    <source>
        <dbReference type="EMBL" id="TGY76502.1"/>
    </source>
</evidence>
<keyword evidence="2" id="KW-1185">Reference proteome</keyword>
<sequence length="192" mass="22302">MNADFLPQKGGFRNLIAYKLSDNIYNLTYLFAHKFLKKGDRTIDQMVQAARSCKQNIAEGSAASTTSKETEIKLTNVAKASLQELLLDYEDFLMTRGQRKWKIGDPPLEQTRSVIRQDNPTEYYIDKAQAWNSETFANVVVTMIHACDRLLYKLIEKQKLQFLQDGGIREEMSRARREYRSNQTDYNNRKTT</sequence>
<proteinExistence type="predicted"/>
<comment type="caution">
    <text evidence="1">The sequence shown here is derived from an EMBL/GenBank/DDBJ whole genome shotgun (WGS) entry which is preliminary data.</text>
</comment>
<dbReference type="EMBL" id="SRYB01000039">
    <property type="protein sequence ID" value="TGY76502.1"/>
    <property type="molecule type" value="Genomic_DNA"/>
</dbReference>
<name>A0AC61RBA0_9BACT</name>
<gene>
    <name evidence="1" type="ORF">E5331_17940</name>
</gene>
<accession>A0AC61RBA0</accession>
<evidence type="ECO:0000313" key="2">
    <source>
        <dbReference type="Proteomes" id="UP000306319"/>
    </source>
</evidence>
<organism evidence="1 2">
    <name type="scientific">Lepagella muris</name>
    <dbReference type="NCBI Taxonomy" id="3032870"/>
    <lineage>
        <taxon>Bacteria</taxon>
        <taxon>Pseudomonadati</taxon>
        <taxon>Bacteroidota</taxon>
        <taxon>Bacteroidia</taxon>
        <taxon>Bacteroidales</taxon>
        <taxon>Muribaculaceae</taxon>
        <taxon>Lepagella</taxon>
    </lineage>
</organism>
<protein>
    <submittedName>
        <fullName evidence="1">Four helix bundle protein</fullName>
    </submittedName>
</protein>